<keyword evidence="3" id="KW-1185">Reference proteome</keyword>
<comment type="caution">
    <text evidence="2">The sequence shown here is derived from an EMBL/GenBank/DDBJ whole genome shotgun (WGS) entry which is preliminary data.</text>
</comment>
<dbReference type="Pfam" id="PF11443">
    <property type="entry name" value="DUF2828"/>
    <property type="match status" value="1"/>
</dbReference>
<evidence type="ECO:0000313" key="2">
    <source>
        <dbReference type="EMBL" id="GKV01481.1"/>
    </source>
</evidence>
<dbReference type="InterPro" id="IPR058580">
    <property type="entry name" value="DUF2828"/>
</dbReference>
<dbReference type="PANTHER" id="PTHR31373:SF17">
    <property type="entry name" value="OS06G0652100 PROTEIN"/>
    <property type="match status" value="1"/>
</dbReference>
<accession>A0AAV5INS9</accession>
<evidence type="ECO:0000313" key="3">
    <source>
        <dbReference type="Proteomes" id="UP001054252"/>
    </source>
</evidence>
<sequence length="92" mass="10911">MLCPKQVQIVPEYEGVKEEHYADRLSDRLRKEVLVPLRKVLELLEEVYIGANRWDSIPHNRVASVAMKFYKEKFLKLDPEGFKKYLEDVKFG</sequence>
<reference evidence="2 3" key="1">
    <citation type="journal article" date="2021" name="Commun. Biol.">
        <title>The genome of Shorea leprosula (Dipterocarpaceae) highlights the ecological relevance of drought in aseasonal tropical rainforests.</title>
        <authorList>
            <person name="Ng K.K.S."/>
            <person name="Kobayashi M.J."/>
            <person name="Fawcett J.A."/>
            <person name="Hatakeyama M."/>
            <person name="Paape T."/>
            <person name="Ng C.H."/>
            <person name="Ang C.C."/>
            <person name="Tnah L.H."/>
            <person name="Lee C.T."/>
            <person name="Nishiyama T."/>
            <person name="Sese J."/>
            <person name="O'Brien M.J."/>
            <person name="Copetti D."/>
            <person name="Mohd Noor M.I."/>
            <person name="Ong R.C."/>
            <person name="Putra M."/>
            <person name="Sireger I.Z."/>
            <person name="Indrioko S."/>
            <person name="Kosugi Y."/>
            <person name="Izuno A."/>
            <person name="Isagi Y."/>
            <person name="Lee S.L."/>
            <person name="Shimizu K.K."/>
        </authorList>
    </citation>
    <scope>NUCLEOTIDE SEQUENCE [LARGE SCALE GENOMIC DNA]</scope>
    <source>
        <strain evidence="2">214</strain>
    </source>
</reference>
<protein>
    <recommendedName>
        <fullName evidence="1">DUF2828 domain-containing protein</fullName>
    </recommendedName>
</protein>
<dbReference type="InterPro" id="IPR011205">
    <property type="entry name" value="UCP015417_vWA"/>
</dbReference>
<gene>
    <name evidence="2" type="ORF">SLEP1_g14030</name>
</gene>
<dbReference type="EMBL" id="BPVZ01000017">
    <property type="protein sequence ID" value="GKV01481.1"/>
    <property type="molecule type" value="Genomic_DNA"/>
</dbReference>
<dbReference type="AlphaFoldDB" id="A0AAV5INS9"/>
<feature type="domain" description="DUF2828" evidence="1">
    <location>
        <begin position="4"/>
        <end position="92"/>
    </location>
</feature>
<organism evidence="2 3">
    <name type="scientific">Rubroshorea leprosula</name>
    <dbReference type="NCBI Taxonomy" id="152421"/>
    <lineage>
        <taxon>Eukaryota</taxon>
        <taxon>Viridiplantae</taxon>
        <taxon>Streptophyta</taxon>
        <taxon>Embryophyta</taxon>
        <taxon>Tracheophyta</taxon>
        <taxon>Spermatophyta</taxon>
        <taxon>Magnoliopsida</taxon>
        <taxon>eudicotyledons</taxon>
        <taxon>Gunneridae</taxon>
        <taxon>Pentapetalae</taxon>
        <taxon>rosids</taxon>
        <taxon>malvids</taxon>
        <taxon>Malvales</taxon>
        <taxon>Dipterocarpaceae</taxon>
        <taxon>Rubroshorea</taxon>
    </lineage>
</organism>
<evidence type="ECO:0000259" key="1">
    <source>
        <dbReference type="Pfam" id="PF11443"/>
    </source>
</evidence>
<dbReference type="PANTHER" id="PTHR31373">
    <property type="entry name" value="OS06G0652100 PROTEIN"/>
    <property type="match status" value="1"/>
</dbReference>
<proteinExistence type="predicted"/>
<name>A0AAV5INS9_9ROSI</name>
<dbReference type="Proteomes" id="UP001054252">
    <property type="component" value="Unassembled WGS sequence"/>
</dbReference>